<protein>
    <submittedName>
        <fullName evidence="1">Uncharacterized protein</fullName>
    </submittedName>
</protein>
<accession>A0ABZ2CNK0</accession>
<gene>
    <name evidence="1" type="primary">65</name>
    <name evidence="1" type="ORF">SEA_BERRIE_65</name>
</gene>
<evidence type="ECO:0000313" key="2">
    <source>
        <dbReference type="Proteomes" id="UP001354061"/>
    </source>
</evidence>
<organism evidence="1 2">
    <name type="scientific">Arthrobacter phage Berrie</name>
    <dbReference type="NCBI Taxonomy" id="2926087"/>
    <lineage>
        <taxon>Viruses</taxon>
        <taxon>Duplodnaviria</taxon>
        <taxon>Heunggongvirae</taxon>
        <taxon>Uroviricota</taxon>
        <taxon>Caudoviricetes</taxon>
        <taxon>Casidaviridae</taxon>
        <taxon>Yangvirus</taxon>
        <taxon>Yangvirus berrie</taxon>
    </lineage>
</organism>
<dbReference type="Proteomes" id="UP001354061">
    <property type="component" value="Segment"/>
</dbReference>
<dbReference type="EMBL" id="PP208921">
    <property type="protein sequence ID" value="WVX87916.1"/>
    <property type="molecule type" value="Genomic_DNA"/>
</dbReference>
<name>A0ABZ2CNK0_9CAUD</name>
<reference evidence="1 2" key="1">
    <citation type="submission" date="2024-01" db="EMBL/GenBank/DDBJ databases">
        <authorList>
            <person name="Gibbons A.C."/>
            <person name="Cheng C."/>
            <person name="Chavez V."/>
            <person name="Cosentino E.J."/>
            <person name="Abuwarda M.A."/>
            <person name="Alvarez A."/>
            <person name="Batteikh M."/>
            <person name="Baughman A.P."/>
            <person name="Di B.Daria."/>
            <person name="Dooley N.L."/>
            <person name="Empson B.M."/>
            <person name="Erfanian K."/>
            <person name="Esparza P.D."/>
            <person name="Fleming H.S."/>
            <person name="Ghannam M.S."/>
            <person name="Gonzalez C."/>
            <person name="Huq N.E."/>
            <person name="Jin K."/>
            <person name="Kamarzar M."/>
            <person name="Khaine A.Myat."/>
            <person name="Krug K.R."/>
            <person name="Lee A."/>
            <person name="Liao S."/>
            <person name="Light I."/>
            <person name="Ma Y."/>
            <person name="Magaling J.Tricia."/>
            <person name="McLinden K.C."/>
            <person name="Melkote A."/>
            <person name="Montoya S.Cinthy."/>
            <person name="Niazmandi K."/>
            <person name="Ostroske E.C."/>
            <person name="Paek B.H."/>
            <person name="Rajiv S."/>
            <person name="Santos C.E."/>
            <person name="Semaan S.A."/>
            <person name="Senthilvelan J."/>
            <person name="Sheppy T.E."/>
            <person name="Stephenson J.C."/>
            <person name="Tenney M.E."/>
            <person name="Teoh B.Wiyang."/>
            <person name="Thorp J.P."/>
            <person name="Turon F.Guille."/>
            <person name="Uvarov E.V."/>
            <person name="Verpukhovskiy P."/>
            <person name="Wang J.Yiyang."/>
            <person name="Whang A.Y."/>
            <person name="Wright N.E."/>
            <person name="Wu M."/>
            <person name="Zhuang C."/>
            <person name="Chai A.E."/>
            <person name="Zorawik M."/>
            <person name="Kasemsunt F."/>
            <person name="Garza D.R."/>
            <person name="Ngo R.T."/>
            <person name="Reddi K."/>
            <person name="Freise A.C."/>
            <person name="Garcia-Vedrenne A.E."/>
            <person name="Garlena R.A."/>
            <person name="Russell D.A."/>
            <person name="Jacobs-Sera D."/>
            <person name="Hatfull G.F."/>
        </authorList>
    </citation>
    <scope>NUCLEOTIDE SEQUENCE [LARGE SCALE GENOMIC DNA]</scope>
</reference>
<proteinExistence type="predicted"/>
<keyword evidence="2" id="KW-1185">Reference proteome</keyword>
<sequence>MLPEIPVCTCISVPVGGGFRYVKVFDPFCQIAPHKARGTYTGPEPTYPKAEGNA</sequence>
<evidence type="ECO:0000313" key="1">
    <source>
        <dbReference type="EMBL" id="WVX87916.1"/>
    </source>
</evidence>